<evidence type="ECO:0000313" key="1">
    <source>
        <dbReference type="EMBL" id="ETW94897.1"/>
    </source>
</evidence>
<name>W4LA68_ENTF1</name>
<comment type="caution">
    <text evidence="1">The sequence shown here is derived from an EMBL/GenBank/DDBJ whole genome shotgun (WGS) entry which is preliminary data.</text>
</comment>
<sequence length="95" mass="10950">MAIVITKEMGLTHREFYRTFPSVAGEWAWHVTDDVVTLDHPSGPVTIYLEPERRRTIALISLPTTTLRFEFATHDQAEVDAFLQRFDTRFRRGGG</sequence>
<reference evidence="1 2" key="1">
    <citation type="journal article" date="2014" name="Nature">
        <title>An environmental bacterial taxon with a large and distinct metabolic repertoire.</title>
        <authorList>
            <person name="Wilson M.C."/>
            <person name="Mori T."/>
            <person name="Ruckert C."/>
            <person name="Uria A.R."/>
            <person name="Helf M.J."/>
            <person name="Takada K."/>
            <person name="Gernert C."/>
            <person name="Steffens U.A."/>
            <person name="Heycke N."/>
            <person name="Schmitt S."/>
            <person name="Rinke C."/>
            <person name="Helfrich E.J."/>
            <person name="Brachmann A.O."/>
            <person name="Gurgui C."/>
            <person name="Wakimoto T."/>
            <person name="Kracht M."/>
            <person name="Crusemann M."/>
            <person name="Hentschel U."/>
            <person name="Abe I."/>
            <person name="Matsunaga S."/>
            <person name="Kalinowski J."/>
            <person name="Takeyama H."/>
            <person name="Piel J."/>
        </authorList>
    </citation>
    <scope>NUCLEOTIDE SEQUENCE [LARGE SCALE GENOMIC DNA]</scope>
    <source>
        <strain evidence="2">TSY1</strain>
    </source>
</reference>
<accession>W4LA68</accession>
<keyword evidence="2" id="KW-1185">Reference proteome</keyword>
<dbReference type="EMBL" id="AZHW01000988">
    <property type="protein sequence ID" value="ETW94897.1"/>
    <property type="molecule type" value="Genomic_DNA"/>
</dbReference>
<organism evidence="1 2">
    <name type="scientific">Entotheonella factor</name>
    <dbReference type="NCBI Taxonomy" id="1429438"/>
    <lineage>
        <taxon>Bacteria</taxon>
        <taxon>Pseudomonadati</taxon>
        <taxon>Nitrospinota/Tectimicrobiota group</taxon>
        <taxon>Candidatus Tectimicrobiota</taxon>
        <taxon>Candidatus Entotheonellia</taxon>
        <taxon>Candidatus Entotheonellales</taxon>
        <taxon>Candidatus Entotheonellaceae</taxon>
        <taxon>Candidatus Entotheonella</taxon>
    </lineage>
</organism>
<evidence type="ECO:0000313" key="2">
    <source>
        <dbReference type="Proteomes" id="UP000019141"/>
    </source>
</evidence>
<dbReference type="Proteomes" id="UP000019141">
    <property type="component" value="Unassembled WGS sequence"/>
</dbReference>
<protein>
    <submittedName>
        <fullName evidence="1">Uncharacterized protein</fullName>
    </submittedName>
</protein>
<gene>
    <name evidence="1" type="ORF">ETSY1_32875</name>
</gene>
<dbReference type="HOGENOM" id="CLU_2367610_0_0_7"/>
<proteinExistence type="predicted"/>
<dbReference type="AlphaFoldDB" id="W4LA68"/>